<accession>A0A9P8E2H5</accession>
<dbReference type="EMBL" id="JAHFXF010001263">
    <property type="protein sequence ID" value="KAG9671432.1"/>
    <property type="molecule type" value="Genomic_DNA"/>
</dbReference>
<dbReference type="Proteomes" id="UP000779574">
    <property type="component" value="Unassembled WGS sequence"/>
</dbReference>
<dbReference type="AlphaFoldDB" id="A0A9P8E2H5"/>
<keyword evidence="2" id="KW-0732">Signal</keyword>
<feature type="non-terminal residue" evidence="3">
    <location>
        <position position="404"/>
    </location>
</feature>
<feature type="signal peptide" evidence="2">
    <location>
        <begin position="1"/>
        <end position="20"/>
    </location>
</feature>
<reference evidence="3" key="1">
    <citation type="journal article" date="2021" name="J Fungi (Basel)">
        <title>Virulence traits and population genomics of the black yeast Aureobasidium melanogenum.</title>
        <authorList>
            <person name="Cernosa A."/>
            <person name="Sun X."/>
            <person name="Gostincar C."/>
            <person name="Fang C."/>
            <person name="Gunde-Cimerman N."/>
            <person name="Song Z."/>
        </authorList>
    </citation>
    <scope>NUCLEOTIDE SEQUENCE</scope>
    <source>
        <strain evidence="3">EXF-9911</strain>
    </source>
</reference>
<comment type="caution">
    <text evidence="3">The sequence shown here is derived from an EMBL/GenBank/DDBJ whole genome shotgun (WGS) entry which is preliminary data.</text>
</comment>
<reference evidence="3" key="2">
    <citation type="submission" date="2021-08" db="EMBL/GenBank/DDBJ databases">
        <authorList>
            <person name="Gostincar C."/>
            <person name="Sun X."/>
            <person name="Song Z."/>
            <person name="Gunde-Cimerman N."/>
        </authorList>
    </citation>
    <scope>NUCLEOTIDE SEQUENCE</scope>
    <source>
        <strain evidence="3">EXF-9911</strain>
    </source>
</reference>
<dbReference type="Gene3D" id="2.60.110.10">
    <property type="entry name" value="Thaumatin"/>
    <property type="match status" value="1"/>
</dbReference>
<evidence type="ECO:0000256" key="2">
    <source>
        <dbReference type="SAM" id="SignalP"/>
    </source>
</evidence>
<dbReference type="InterPro" id="IPR037176">
    <property type="entry name" value="Osmotin/thaumatin-like_sf"/>
</dbReference>
<name>A0A9P8E2H5_AURME</name>
<sequence>MRLFIPSLAPLVALLSLATAQVHLAVLGPDGVSVGYHANSSDLGAIPTGSKNTQAGVIRPSSNPSLQSQTNEAPSVVPFPTEVVALPPVVVSKFPEQPAESSPINSPPSQSAVQFIAPLESWTPVQYSTPIEPVSIPPAIPAINAISEKPIEWQNIAGQPGPDAAHPMGFWILNRNALKHHISADWAAEDLGEFGSHEIFNFRTATVEPGENLWIPTIPGVSPKLYVGISPNNNTAEIGEHRDHDTLIEASFRGGYGHLYFDIDIERGFSSPVWCHGQGDAWEDGQGCVADLLSVCPEKDQRHNPKTNVYDQCRGAPDNIAFRRQYCPKTYVVSNDDYATRTTSDKDVLMCTIIDTPSTSRIQTAQVAEAERKQAAGIDPTAVLPRRALPRVVHIKKKQSTGHV</sequence>
<protein>
    <submittedName>
        <fullName evidence="3">Uncharacterized protein</fullName>
    </submittedName>
</protein>
<proteinExistence type="predicted"/>
<organism evidence="3 4">
    <name type="scientific">Aureobasidium melanogenum</name>
    <name type="common">Aureobasidium pullulans var. melanogenum</name>
    <dbReference type="NCBI Taxonomy" id="46634"/>
    <lineage>
        <taxon>Eukaryota</taxon>
        <taxon>Fungi</taxon>
        <taxon>Dikarya</taxon>
        <taxon>Ascomycota</taxon>
        <taxon>Pezizomycotina</taxon>
        <taxon>Dothideomycetes</taxon>
        <taxon>Dothideomycetidae</taxon>
        <taxon>Dothideales</taxon>
        <taxon>Saccotheciaceae</taxon>
        <taxon>Aureobasidium</taxon>
    </lineage>
</organism>
<feature type="region of interest" description="Disordered" evidence="1">
    <location>
        <begin position="45"/>
        <end position="73"/>
    </location>
</feature>
<evidence type="ECO:0000256" key="1">
    <source>
        <dbReference type="SAM" id="MobiDB-lite"/>
    </source>
</evidence>
<feature type="compositionally biased region" description="Polar residues" evidence="1">
    <location>
        <begin position="49"/>
        <end position="73"/>
    </location>
</feature>
<feature type="chain" id="PRO_5040228173" evidence="2">
    <location>
        <begin position="21"/>
        <end position="404"/>
    </location>
</feature>
<evidence type="ECO:0000313" key="3">
    <source>
        <dbReference type="EMBL" id="KAG9671432.1"/>
    </source>
</evidence>
<dbReference type="OrthoDB" id="3911530at2759"/>
<dbReference type="SUPFAM" id="SSF49870">
    <property type="entry name" value="Osmotin, thaumatin-like protein"/>
    <property type="match status" value="1"/>
</dbReference>
<evidence type="ECO:0000313" key="4">
    <source>
        <dbReference type="Proteomes" id="UP000779574"/>
    </source>
</evidence>
<gene>
    <name evidence="3" type="ORF">KCU76_g16900</name>
</gene>